<dbReference type="InterPro" id="IPR017941">
    <property type="entry name" value="Rieske_2Fe-2S"/>
</dbReference>
<dbReference type="PROSITE" id="PS51296">
    <property type="entry name" value="RIESKE"/>
    <property type="match status" value="1"/>
</dbReference>
<dbReference type="EMBL" id="BSYI01000044">
    <property type="protein sequence ID" value="GMG84822.1"/>
    <property type="molecule type" value="Genomic_DNA"/>
</dbReference>
<dbReference type="Proteomes" id="UP001239909">
    <property type="component" value="Unassembled WGS sequence"/>
</dbReference>
<protein>
    <submittedName>
        <fullName evidence="6">Rieske (2Fe-2S) protein</fullName>
    </submittedName>
</protein>
<comment type="caution">
    <text evidence="6">The sequence shown here is derived from an EMBL/GenBank/DDBJ whole genome shotgun (WGS) entry which is preliminary data.</text>
</comment>
<dbReference type="CDD" id="cd03467">
    <property type="entry name" value="Rieske"/>
    <property type="match status" value="1"/>
</dbReference>
<dbReference type="InterPro" id="IPR036922">
    <property type="entry name" value="Rieske_2Fe-2S_sf"/>
</dbReference>
<dbReference type="Gene3D" id="2.102.10.10">
    <property type="entry name" value="Rieske [2Fe-2S] iron-sulphur domain"/>
    <property type="match status" value="1"/>
</dbReference>
<evidence type="ECO:0000256" key="3">
    <source>
        <dbReference type="ARBA" id="ARBA00023004"/>
    </source>
</evidence>
<dbReference type="RefSeq" id="WP_285673944.1">
    <property type="nucleotide sequence ID" value="NZ_BSYI01000044.1"/>
</dbReference>
<accession>A0ABQ6LP86</accession>
<dbReference type="Pfam" id="PF00355">
    <property type="entry name" value="Rieske"/>
    <property type="match status" value="1"/>
</dbReference>
<name>A0ABQ6LP86_9RHOB</name>
<evidence type="ECO:0000256" key="4">
    <source>
        <dbReference type="ARBA" id="ARBA00023014"/>
    </source>
</evidence>
<keyword evidence="7" id="KW-1185">Reference proteome</keyword>
<evidence type="ECO:0000259" key="5">
    <source>
        <dbReference type="PROSITE" id="PS51296"/>
    </source>
</evidence>
<keyword evidence="2" id="KW-0479">Metal-binding</keyword>
<keyword evidence="3" id="KW-0408">Iron</keyword>
<keyword evidence="4" id="KW-0411">Iron-sulfur</keyword>
<feature type="domain" description="Rieske" evidence="5">
    <location>
        <begin position="4"/>
        <end position="107"/>
    </location>
</feature>
<reference evidence="6 7" key="1">
    <citation type="submission" date="2023-04" db="EMBL/GenBank/DDBJ databases">
        <title>Marinoamorphus aggregata gen. nov., sp. Nov., isolate from tissue of brittle star Ophioplocus japonicus.</title>
        <authorList>
            <person name="Kawano K."/>
            <person name="Sawayama S."/>
            <person name="Nakagawa S."/>
        </authorList>
    </citation>
    <scope>NUCLEOTIDE SEQUENCE [LARGE SCALE GENOMIC DNA]</scope>
    <source>
        <strain evidence="6 7">NKW23</strain>
    </source>
</reference>
<dbReference type="SUPFAM" id="SSF50022">
    <property type="entry name" value="ISP domain"/>
    <property type="match status" value="1"/>
</dbReference>
<sequence>MSKHVVGRASEIPPNARKLVSVKGRPIVIFNLDGEWFALLNRCPHQGGDLCKGRQVGLIESEVPGEYRYSREGEFIRCPWHGWEFDIRTGKSKCRPADIKVRRYDVERAAPGEVPEELQVEKFDVSVEDDYLIVEV</sequence>
<gene>
    <name evidence="6" type="ORF">LNKW23_40380</name>
</gene>
<keyword evidence="1" id="KW-0001">2Fe-2S</keyword>
<evidence type="ECO:0000313" key="6">
    <source>
        <dbReference type="EMBL" id="GMG84822.1"/>
    </source>
</evidence>
<proteinExistence type="predicted"/>
<dbReference type="PANTHER" id="PTHR21496">
    <property type="entry name" value="FERREDOXIN-RELATED"/>
    <property type="match status" value="1"/>
</dbReference>
<evidence type="ECO:0000313" key="7">
    <source>
        <dbReference type="Proteomes" id="UP001239909"/>
    </source>
</evidence>
<evidence type="ECO:0000256" key="2">
    <source>
        <dbReference type="ARBA" id="ARBA00022723"/>
    </source>
</evidence>
<evidence type="ECO:0000256" key="1">
    <source>
        <dbReference type="ARBA" id="ARBA00022714"/>
    </source>
</evidence>
<organism evidence="6 7">
    <name type="scientific">Paralimibaculum aggregatum</name>
    <dbReference type="NCBI Taxonomy" id="3036245"/>
    <lineage>
        <taxon>Bacteria</taxon>
        <taxon>Pseudomonadati</taxon>
        <taxon>Pseudomonadota</taxon>
        <taxon>Alphaproteobacteria</taxon>
        <taxon>Rhodobacterales</taxon>
        <taxon>Paracoccaceae</taxon>
        <taxon>Paralimibaculum</taxon>
    </lineage>
</organism>
<dbReference type="PANTHER" id="PTHR21496:SF23">
    <property type="entry name" value="3-PHENYLPROPIONATE_CINNAMIC ACID DIOXYGENASE FERREDOXIN SUBUNIT"/>
    <property type="match status" value="1"/>
</dbReference>